<organism evidence="2 3">
    <name type="scientific">Candidatus Minimicrobia naudis</name>
    <dbReference type="NCBI Taxonomy" id="2841263"/>
    <lineage>
        <taxon>Bacteria</taxon>
        <taxon>Candidatus Saccharimonadota</taxon>
        <taxon>Candidatus Saccharimonadota incertae sedis</taxon>
        <taxon>Candidatus Minimicrobia</taxon>
    </lineage>
</organism>
<accession>A0A8F1MAT7</accession>
<dbReference type="PANTHER" id="PTHR11533">
    <property type="entry name" value="PROTEASE M1 ZINC METALLOPROTEASE"/>
    <property type="match status" value="1"/>
</dbReference>
<dbReference type="KEGG" id="mnd:KOY48_03480"/>
<evidence type="ECO:0000259" key="1">
    <source>
        <dbReference type="Pfam" id="PF01433"/>
    </source>
</evidence>
<dbReference type="EMBL" id="CP076460">
    <property type="protein sequence ID" value="QWQ31950.1"/>
    <property type="molecule type" value="Genomic_DNA"/>
</dbReference>
<evidence type="ECO:0000313" key="3">
    <source>
        <dbReference type="Proteomes" id="UP000679129"/>
    </source>
</evidence>
<dbReference type="GO" id="GO:0016020">
    <property type="term" value="C:membrane"/>
    <property type="evidence" value="ECO:0007669"/>
    <property type="project" value="TreeGrafter"/>
</dbReference>
<keyword evidence="3" id="KW-1185">Reference proteome</keyword>
<reference evidence="2" key="1">
    <citation type="submission" date="2021-06" db="EMBL/GenBank/DDBJ databases">
        <title>An adapted protocol for Saccharibacteria cultivation: two new species join this phylum of Candidate Phyla Radiations.</title>
        <authorList>
            <person name="Ibrahim A."/>
            <person name="Maatouk M."/>
            <person name="Zgheib R."/>
            <person name="Haddad G."/>
            <person name="Bou Khalil J."/>
            <person name="Raoult D."/>
            <person name="Bittar F."/>
        </authorList>
    </citation>
    <scope>NUCLEOTIDE SEQUENCE</scope>
    <source>
        <strain evidence="2">IHU1</strain>
    </source>
</reference>
<dbReference type="InterPro" id="IPR014782">
    <property type="entry name" value="Peptidase_M1_dom"/>
</dbReference>
<dbReference type="GO" id="GO:0043171">
    <property type="term" value="P:peptide catabolic process"/>
    <property type="evidence" value="ECO:0007669"/>
    <property type="project" value="TreeGrafter"/>
</dbReference>
<dbReference type="GO" id="GO:0070006">
    <property type="term" value="F:metalloaminopeptidase activity"/>
    <property type="evidence" value="ECO:0007669"/>
    <property type="project" value="TreeGrafter"/>
</dbReference>
<dbReference type="AlphaFoldDB" id="A0A8F1MAT7"/>
<dbReference type="SUPFAM" id="SSF55486">
    <property type="entry name" value="Metalloproteases ('zincins'), catalytic domain"/>
    <property type="match status" value="1"/>
</dbReference>
<sequence>MVTMNWWNDLWLNESFTNMMEYVAIDALHPEWQMWEDFATNEVTAALRRDSLDGVQSVQADVNHPDKISTLFDPAIVYAKGGRLLVMVRKLIGEEAFRAGL</sequence>
<protein>
    <recommendedName>
        <fullName evidence="1">Peptidase M1 membrane alanine aminopeptidase domain-containing protein</fullName>
    </recommendedName>
</protein>
<evidence type="ECO:0000313" key="2">
    <source>
        <dbReference type="EMBL" id="QWQ31950.1"/>
    </source>
</evidence>
<dbReference type="InterPro" id="IPR050344">
    <property type="entry name" value="Peptidase_M1_aminopeptidases"/>
</dbReference>
<dbReference type="GO" id="GO:0005737">
    <property type="term" value="C:cytoplasm"/>
    <property type="evidence" value="ECO:0007669"/>
    <property type="project" value="TreeGrafter"/>
</dbReference>
<dbReference type="Proteomes" id="UP000679129">
    <property type="component" value="Chromosome"/>
</dbReference>
<dbReference type="Gene3D" id="1.10.390.10">
    <property type="entry name" value="Neutral Protease Domain 2"/>
    <property type="match status" value="1"/>
</dbReference>
<dbReference type="PANTHER" id="PTHR11533:SF174">
    <property type="entry name" value="PUROMYCIN-SENSITIVE AMINOPEPTIDASE-RELATED"/>
    <property type="match status" value="1"/>
</dbReference>
<name>A0A8F1MAT7_9BACT</name>
<dbReference type="GO" id="GO:0008270">
    <property type="term" value="F:zinc ion binding"/>
    <property type="evidence" value="ECO:0007669"/>
    <property type="project" value="InterPro"/>
</dbReference>
<dbReference type="InterPro" id="IPR027268">
    <property type="entry name" value="Peptidase_M4/M1_CTD_sf"/>
</dbReference>
<dbReference type="GO" id="GO:0042277">
    <property type="term" value="F:peptide binding"/>
    <property type="evidence" value="ECO:0007669"/>
    <property type="project" value="TreeGrafter"/>
</dbReference>
<feature type="domain" description="Peptidase M1 membrane alanine aminopeptidase" evidence="1">
    <location>
        <begin position="1"/>
        <end position="101"/>
    </location>
</feature>
<gene>
    <name evidence="2" type="ORF">KOY48_03480</name>
</gene>
<dbReference type="GO" id="GO:0005615">
    <property type="term" value="C:extracellular space"/>
    <property type="evidence" value="ECO:0007669"/>
    <property type="project" value="TreeGrafter"/>
</dbReference>
<dbReference type="Pfam" id="PF01433">
    <property type="entry name" value="Peptidase_M1"/>
    <property type="match status" value="1"/>
</dbReference>
<proteinExistence type="predicted"/>